<proteinExistence type="predicted"/>
<accession>A0A2A2HNY3</accession>
<gene>
    <name evidence="2" type="ORF">ASJ81_11745</name>
</gene>
<keyword evidence="1" id="KW-1133">Transmembrane helix</keyword>
<dbReference type="OrthoDB" id="374989at2157"/>
<feature type="transmembrane region" description="Helical" evidence="1">
    <location>
        <begin position="6"/>
        <end position="25"/>
    </location>
</feature>
<name>A0A2A2HNY3_9EURY</name>
<evidence type="ECO:0000313" key="2">
    <source>
        <dbReference type="EMBL" id="PAV11055.1"/>
    </source>
</evidence>
<dbReference type="SUPFAM" id="SSF52540">
    <property type="entry name" value="P-loop containing nucleoside triphosphate hydrolases"/>
    <property type="match status" value="1"/>
</dbReference>
<keyword evidence="3" id="KW-1185">Reference proteome</keyword>
<keyword evidence="1" id="KW-0812">Transmembrane</keyword>
<protein>
    <submittedName>
        <fullName evidence="2">Uncharacterized protein</fullName>
    </submittedName>
</protein>
<dbReference type="RefSeq" id="WP_095645828.1">
    <property type="nucleotide sequence ID" value="NZ_LMVP01000532.1"/>
</dbReference>
<dbReference type="Proteomes" id="UP000218164">
    <property type="component" value="Unassembled WGS sequence"/>
</dbReference>
<evidence type="ECO:0000313" key="3">
    <source>
        <dbReference type="Proteomes" id="UP000218164"/>
    </source>
</evidence>
<comment type="caution">
    <text evidence="2">The sequence shown here is derived from an EMBL/GenBank/DDBJ whole genome shotgun (WGS) entry which is preliminary data.</text>
</comment>
<sequence>MNVEAKLGILVTLLLAMIGASYTLYKNYREKQKKLKSLFNLIWKNSTSTGKKEILGNRSFNEYYFLRPEDEKVWNCLDNGKSVLIVGPPLAGKTRMVYESLRKSKKHDLIIPRSTDIEIESFILPRQMKFWKPKLMFIDDLHRFAEQQNFEYLFEVCRKNEINLIATCRSEIEYNKTKKRMLDKNLDLETGIFDQIIEVNEISEQQGKEIADNADRHWNEVRFNKTVGSIFMPLAEMDRRFKECTSEEKSVLKAVKKLYICGVYDEDQIFQLDKIQKVSENEGIKKEKYQWEELIEKLCEKEFTKIKKTQTLNNTGICFSKIVF</sequence>
<organism evidence="2 3">
    <name type="scientific">Methanosarcina spelaei</name>
    <dbReference type="NCBI Taxonomy" id="1036679"/>
    <lineage>
        <taxon>Archaea</taxon>
        <taxon>Methanobacteriati</taxon>
        <taxon>Methanobacteriota</taxon>
        <taxon>Stenosarchaea group</taxon>
        <taxon>Methanomicrobia</taxon>
        <taxon>Methanosarcinales</taxon>
        <taxon>Methanosarcinaceae</taxon>
        <taxon>Methanosarcina</taxon>
    </lineage>
</organism>
<keyword evidence="1" id="KW-0472">Membrane</keyword>
<dbReference type="InterPro" id="IPR027417">
    <property type="entry name" value="P-loop_NTPase"/>
</dbReference>
<reference evidence="2 3" key="1">
    <citation type="journal article" date="2017" name="BMC Genomics">
        <title>Genomic analysis of methanogenic archaea reveals a shift towards energy conservation.</title>
        <authorList>
            <person name="Gilmore S.P."/>
            <person name="Henske J.K."/>
            <person name="Sexton J.A."/>
            <person name="Solomon K.V."/>
            <person name="Seppala S."/>
            <person name="Yoo J.I."/>
            <person name="Huyett L.M."/>
            <person name="Pressman A."/>
            <person name="Cogan J.Z."/>
            <person name="Kivenson V."/>
            <person name="Peng X."/>
            <person name="Tan Y."/>
            <person name="Valentine D.L."/>
            <person name="O'Malley M.A."/>
        </authorList>
    </citation>
    <scope>NUCLEOTIDE SEQUENCE [LARGE SCALE GENOMIC DNA]</scope>
    <source>
        <strain evidence="2 3">MC-15</strain>
    </source>
</reference>
<evidence type="ECO:0000256" key="1">
    <source>
        <dbReference type="SAM" id="Phobius"/>
    </source>
</evidence>
<dbReference type="AlphaFoldDB" id="A0A2A2HNY3"/>
<dbReference type="EMBL" id="LMVP01000532">
    <property type="protein sequence ID" value="PAV11055.1"/>
    <property type="molecule type" value="Genomic_DNA"/>
</dbReference>